<dbReference type="FunCoup" id="A0A1W0VWI4">
    <property type="interactions" value="111"/>
</dbReference>
<accession>A0A1W0VWI4</accession>
<evidence type="ECO:0000256" key="1">
    <source>
        <dbReference type="SAM" id="MobiDB-lite"/>
    </source>
</evidence>
<dbReference type="Gramene" id="OQU86499">
    <property type="protein sequence ID" value="OQU86499"/>
    <property type="gene ID" value="SORBI_3003G099701"/>
</dbReference>
<evidence type="ECO:0000313" key="3">
    <source>
        <dbReference type="Proteomes" id="UP000000768"/>
    </source>
</evidence>
<feature type="compositionally biased region" description="Basic residues" evidence="1">
    <location>
        <begin position="198"/>
        <end position="216"/>
    </location>
</feature>
<keyword evidence="3" id="KW-1185">Reference proteome</keyword>
<reference evidence="2 3" key="1">
    <citation type="journal article" date="2009" name="Nature">
        <title>The Sorghum bicolor genome and the diversification of grasses.</title>
        <authorList>
            <person name="Paterson A.H."/>
            <person name="Bowers J.E."/>
            <person name="Bruggmann R."/>
            <person name="Dubchak I."/>
            <person name="Grimwood J."/>
            <person name="Gundlach H."/>
            <person name="Haberer G."/>
            <person name="Hellsten U."/>
            <person name="Mitros T."/>
            <person name="Poliakov A."/>
            <person name="Schmutz J."/>
            <person name="Spannagl M."/>
            <person name="Tang H."/>
            <person name="Wang X."/>
            <person name="Wicker T."/>
            <person name="Bharti A.K."/>
            <person name="Chapman J."/>
            <person name="Feltus F.A."/>
            <person name="Gowik U."/>
            <person name="Grigoriev I.V."/>
            <person name="Lyons E."/>
            <person name="Maher C.A."/>
            <person name="Martis M."/>
            <person name="Narechania A."/>
            <person name="Otillar R.P."/>
            <person name="Penning B.W."/>
            <person name="Salamov A.A."/>
            <person name="Wang Y."/>
            <person name="Zhang L."/>
            <person name="Carpita N.C."/>
            <person name="Freeling M."/>
            <person name="Gingle A.R."/>
            <person name="Hash C.T."/>
            <person name="Keller B."/>
            <person name="Klein P."/>
            <person name="Kresovich S."/>
            <person name="McCann M.C."/>
            <person name="Ming R."/>
            <person name="Peterson D.G."/>
            <person name="Mehboob-ur-Rahman"/>
            <person name="Ware D."/>
            <person name="Westhoff P."/>
            <person name="Mayer K.F."/>
            <person name="Messing J."/>
            <person name="Rokhsar D.S."/>
        </authorList>
    </citation>
    <scope>NUCLEOTIDE SEQUENCE [LARGE SCALE GENOMIC DNA]</scope>
    <source>
        <strain evidence="3">cv. BTx623</strain>
    </source>
</reference>
<dbReference type="AlphaFoldDB" id="A0A1W0VWI4"/>
<feature type="compositionally biased region" description="Basic and acidic residues" evidence="1">
    <location>
        <begin position="188"/>
        <end position="197"/>
    </location>
</feature>
<evidence type="ECO:0008006" key="4">
    <source>
        <dbReference type="Google" id="ProtNLM"/>
    </source>
</evidence>
<feature type="region of interest" description="Disordered" evidence="1">
    <location>
        <begin position="128"/>
        <end position="216"/>
    </location>
</feature>
<dbReference type="OMA" id="HRWCRRT"/>
<dbReference type="InParanoid" id="A0A1W0VWI4"/>
<protein>
    <recommendedName>
        <fullName evidence="4">Protein FAR1-RELATED SEQUENCE</fullName>
    </recommendedName>
</protein>
<gene>
    <name evidence="2" type="ORF">SORBI_3003G099701</name>
</gene>
<name>A0A1W0VWI4_SORBI</name>
<dbReference type="EMBL" id="CM000762">
    <property type="protein sequence ID" value="OQU86499.1"/>
    <property type="molecule type" value="Genomic_DNA"/>
</dbReference>
<organism evidence="2 3">
    <name type="scientific">Sorghum bicolor</name>
    <name type="common">Sorghum</name>
    <name type="synonym">Sorghum vulgare</name>
    <dbReference type="NCBI Taxonomy" id="4558"/>
    <lineage>
        <taxon>Eukaryota</taxon>
        <taxon>Viridiplantae</taxon>
        <taxon>Streptophyta</taxon>
        <taxon>Embryophyta</taxon>
        <taxon>Tracheophyta</taxon>
        <taxon>Spermatophyta</taxon>
        <taxon>Magnoliopsida</taxon>
        <taxon>Liliopsida</taxon>
        <taxon>Poales</taxon>
        <taxon>Poaceae</taxon>
        <taxon>PACMAD clade</taxon>
        <taxon>Panicoideae</taxon>
        <taxon>Andropogonodae</taxon>
        <taxon>Andropogoneae</taxon>
        <taxon>Sorghinae</taxon>
        <taxon>Sorghum</taxon>
    </lineage>
</organism>
<dbReference type="STRING" id="4558.A0A1W0VWI4"/>
<sequence>MGCLNVNVNNWNTQKIPSKYILKRYCRNARKDLHFDRADRKMRGEHGETIASRHRKVMTKAMQLVRAAIMSNPAMERSLEGLDELIRIVSELEPDVGVCDIDEDEADVKRCGRHKHRWCRRTPTSTSVGATISLKNPNKAKPKGRSKEDAEMKTLKLGAKGDKKGTRRCKRCGVKDGHNKSTCLQDPANRERLAEIRSKKRGRPPGARNKNRGFHR</sequence>
<proteinExistence type="predicted"/>
<evidence type="ECO:0000313" key="2">
    <source>
        <dbReference type="EMBL" id="OQU86499.1"/>
    </source>
</evidence>
<reference evidence="3" key="2">
    <citation type="journal article" date="2018" name="Plant J.">
        <title>The Sorghum bicolor reference genome: improved assembly, gene annotations, a transcriptome atlas, and signatures of genome organization.</title>
        <authorList>
            <person name="McCormick R.F."/>
            <person name="Truong S.K."/>
            <person name="Sreedasyam A."/>
            <person name="Jenkins J."/>
            <person name="Shu S."/>
            <person name="Sims D."/>
            <person name="Kennedy M."/>
            <person name="Amirebrahimi M."/>
            <person name="Weers B.D."/>
            <person name="McKinley B."/>
            <person name="Mattison A."/>
            <person name="Morishige D.T."/>
            <person name="Grimwood J."/>
            <person name="Schmutz J."/>
            <person name="Mullet J.E."/>
        </authorList>
    </citation>
    <scope>NUCLEOTIDE SEQUENCE [LARGE SCALE GENOMIC DNA]</scope>
    <source>
        <strain evidence="3">cv. BTx623</strain>
    </source>
</reference>
<dbReference type="Proteomes" id="UP000000768">
    <property type="component" value="Chromosome 3"/>
</dbReference>
<feature type="compositionally biased region" description="Basic and acidic residues" evidence="1">
    <location>
        <begin position="145"/>
        <end position="164"/>
    </location>
</feature>